<dbReference type="Pfam" id="PF01546">
    <property type="entry name" value="Peptidase_M20"/>
    <property type="match status" value="1"/>
</dbReference>
<accession>A0ABV0CTB3</accession>
<evidence type="ECO:0000256" key="2">
    <source>
        <dbReference type="ARBA" id="ARBA00022801"/>
    </source>
</evidence>
<dbReference type="Gene3D" id="3.40.630.10">
    <property type="entry name" value="Zn peptidases"/>
    <property type="match status" value="1"/>
</dbReference>
<evidence type="ECO:0000256" key="1">
    <source>
        <dbReference type="ARBA" id="ARBA00022723"/>
    </source>
</evidence>
<evidence type="ECO:0000313" key="4">
    <source>
        <dbReference type="EMBL" id="MEN7536115.1"/>
    </source>
</evidence>
<dbReference type="PANTHER" id="PTHR43808">
    <property type="entry name" value="ACETYLORNITHINE DEACETYLASE"/>
    <property type="match status" value="1"/>
</dbReference>
<keyword evidence="1" id="KW-0479">Metal-binding</keyword>
<dbReference type="InterPro" id="IPR002933">
    <property type="entry name" value="Peptidase_M20"/>
</dbReference>
<protein>
    <submittedName>
        <fullName evidence="4">M20/M25/M40 family metallo-hydrolase</fullName>
    </submittedName>
</protein>
<gene>
    <name evidence="4" type="ORF">ABDJ38_02880</name>
</gene>
<feature type="domain" description="Peptidase M20 dimerisation" evidence="3">
    <location>
        <begin position="198"/>
        <end position="315"/>
    </location>
</feature>
<dbReference type="InterPro" id="IPR036264">
    <property type="entry name" value="Bact_exopeptidase_dim_dom"/>
</dbReference>
<dbReference type="EMBL" id="JBDLBR010000001">
    <property type="protein sequence ID" value="MEN7536115.1"/>
    <property type="molecule type" value="Genomic_DNA"/>
</dbReference>
<dbReference type="PANTHER" id="PTHR43808:SF32">
    <property type="entry name" value="ARGE_DAPE-RELATED DEACYLASE"/>
    <property type="match status" value="1"/>
</dbReference>
<dbReference type="SUPFAM" id="SSF53187">
    <property type="entry name" value="Zn-dependent exopeptidases"/>
    <property type="match status" value="1"/>
</dbReference>
<dbReference type="InterPro" id="IPR050072">
    <property type="entry name" value="Peptidase_M20A"/>
</dbReference>
<keyword evidence="2" id="KW-0378">Hydrolase</keyword>
<proteinExistence type="predicted"/>
<organism evidence="4 5">
    <name type="scientific">Aurantiacibacter flavus</name>
    <dbReference type="NCBI Taxonomy" id="3145232"/>
    <lineage>
        <taxon>Bacteria</taxon>
        <taxon>Pseudomonadati</taxon>
        <taxon>Pseudomonadota</taxon>
        <taxon>Alphaproteobacteria</taxon>
        <taxon>Sphingomonadales</taxon>
        <taxon>Erythrobacteraceae</taxon>
        <taxon>Aurantiacibacter</taxon>
    </lineage>
</organism>
<name>A0ABV0CTB3_9SPHN</name>
<reference evidence="4 5" key="1">
    <citation type="submission" date="2024-05" db="EMBL/GenBank/DDBJ databases">
        <authorList>
            <person name="Park S."/>
        </authorList>
    </citation>
    <scope>NUCLEOTIDE SEQUENCE [LARGE SCALE GENOMIC DNA]</scope>
    <source>
        <strain evidence="4 5">DGU5</strain>
    </source>
</reference>
<keyword evidence="5" id="KW-1185">Reference proteome</keyword>
<dbReference type="SUPFAM" id="SSF55031">
    <property type="entry name" value="Bacterial exopeptidase dimerisation domain"/>
    <property type="match status" value="1"/>
</dbReference>
<dbReference type="Gene3D" id="3.30.70.360">
    <property type="match status" value="1"/>
</dbReference>
<sequence length="418" mass="43505">MPAAAQLSPHEEAIVAAVDAGNEDIVGFHKAIVEINSGTHNAPGVRAVADVVMPELAALGFDVEWIDQSAQGRAGHVFARHAGTPGTTRMLLIGHLDTVFEPSAPFQDYTREGDKVTGPGAEDDKGGVAIMLAALRAMHAAGTLDGANIIVALTGDEEAVGSPREAARADLLAAAQESDVALDFEGLARLDGKDMGSIARRSSNSWQVETTGNEGHSSRIFSGGVGYGAIYELVRIVDAFREQLPEEDLTYNVGIIAGGSEAALSEDRLSATAYGKGNIISPVAVARGDFRTISPEQTERVVAKMEAIVAQNLPGTTARLEVSRSYPPMAPTAGNAALLDRLNAINADLGLEAMAVLPPIMRGAGDINFVAPYVDGLVGLGAAGGGGHAPGEWVDLSSFPRQAKRAAILMTRLAGEHY</sequence>
<comment type="caution">
    <text evidence="4">The sequence shown here is derived from an EMBL/GenBank/DDBJ whole genome shotgun (WGS) entry which is preliminary data.</text>
</comment>
<evidence type="ECO:0000313" key="5">
    <source>
        <dbReference type="Proteomes" id="UP001484535"/>
    </source>
</evidence>
<dbReference type="Proteomes" id="UP001484535">
    <property type="component" value="Unassembled WGS sequence"/>
</dbReference>
<dbReference type="InterPro" id="IPR011650">
    <property type="entry name" value="Peptidase_M20_dimer"/>
</dbReference>
<dbReference type="Pfam" id="PF07687">
    <property type="entry name" value="M20_dimer"/>
    <property type="match status" value="1"/>
</dbReference>
<evidence type="ECO:0000259" key="3">
    <source>
        <dbReference type="Pfam" id="PF07687"/>
    </source>
</evidence>